<evidence type="ECO:0000313" key="2">
    <source>
        <dbReference type="EMBL" id="QQG37435.1"/>
    </source>
</evidence>
<keyword evidence="2" id="KW-0808">Transferase</keyword>
<organism evidence="2 3">
    <name type="scientific">Micavibrio aeruginosavorus</name>
    <dbReference type="NCBI Taxonomy" id="349221"/>
    <lineage>
        <taxon>Bacteria</taxon>
        <taxon>Pseudomonadati</taxon>
        <taxon>Bdellovibrionota</taxon>
        <taxon>Bdellovibrionia</taxon>
        <taxon>Bdellovibrionales</taxon>
        <taxon>Pseudobdellovibrionaceae</taxon>
        <taxon>Micavibrio</taxon>
    </lineage>
</organism>
<dbReference type="InterPro" id="IPR029063">
    <property type="entry name" value="SAM-dependent_MTases_sf"/>
</dbReference>
<reference evidence="2 3" key="1">
    <citation type="submission" date="2020-07" db="EMBL/GenBank/DDBJ databases">
        <title>Huge and variable diversity of episymbiotic CPR bacteria and DPANN archaea in groundwater ecosystems.</title>
        <authorList>
            <person name="He C.Y."/>
            <person name="Keren R."/>
            <person name="Whittaker M."/>
            <person name="Farag I.F."/>
            <person name="Doudna J."/>
            <person name="Cate J.H.D."/>
            <person name="Banfield J.F."/>
        </authorList>
    </citation>
    <scope>NUCLEOTIDE SEQUENCE [LARGE SCALE GENOMIC DNA]</scope>
    <source>
        <strain evidence="2">NC_groundwater_70_Ag_B-0.1um_54_66</strain>
    </source>
</reference>
<gene>
    <name evidence="2" type="ORF">HYS17_08830</name>
</gene>
<dbReference type="AlphaFoldDB" id="A0A7T5UIG3"/>
<evidence type="ECO:0000259" key="1">
    <source>
        <dbReference type="Pfam" id="PF08241"/>
    </source>
</evidence>
<dbReference type="GO" id="GO:0032259">
    <property type="term" value="P:methylation"/>
    <property type="evidence" value="ECO:0007669"/>
    <property type="project" value="UniProtKB-KW"/>
</dbReference>
<dbReference type="InterPro" id="IPR013216">
    <property type="entry name" value="Methyltransf_11"/>
</dbReference>
<feature type="domain" description="Methyltransferase type 11" evidence="1">
    <location>
        <begin position="83"/>
        <end position="130"/>
    </location>
</feature>
<accession>A0A7T5UIG3</accession>
<dbReference type="Pfam" id="PF08241">
    <property type="entry name" value="Methyltransf_11"/>
    <property type="match status" value="1"/>
</dbReference>
<proteinExistence type="predicted"/>
<dbReference type="Gene3D" id="3.40.50.150">
    <property type="entry name" value="Vaccinia Virus protein VP39"/>
    <property type="match status" value="1"/>
</dbReference>
<sequence>MVNHWVYDLKNFYASRAGRLVRRILNAHIRLLWPDSKGLRVVGIGYPVPYLSTLDEGAGRSVALMPGYGGVHPWPEGQANRVALFDGYTIPLESESVDRIFVIHGFEMVQDPEVFLGELWRVLKSSGRLMLVMPNRLGFWARADWTPFGAGRPFTMTQINHMLQQNLFVRERVERALFMPPFRSFLLLRFAYSLESFGKFFFPGFAGLYIVEASKQIYAGTRINARAQTGRRRVMVSAELTP</sequence>
<protein>
    <submittedName>
        <fullName evidence="2">Class I SAM-dependent methyltransferase</fullName>
    </submittedName>
</protein>
<dbReference type="GO" id="GO:0008757">
    <property type="term" value="F:S-adenosylmethionine-dependent methyltransferase activity"/>
    <property type="evidence" value="ECO:0007669"/>
    <property type="project" value="InterPro"/>
</dbReference>
<evidence type="ECO:0000313" key="3">
    <source>
        <dbReference type="Proteomes" id="UP000595362"/>
    </source>
</evidence>
<dbReference type="SUPFAM" id="SSF53335">
    <property type="entry name" value="S-adenosyl-L-methionine-dependent methyltransferases"/>
    <property type="match status" value="1"/>
</dbReference>
<name>A0A7T5UIG3_9BACT</name>
<dbReference type="EMBL" id="CP066681">
    <property type="protein sequence ID" value="QQG37435.1"/>
    <property type="molecule type" value="Genomic_DNA"/>
</dbReference>
<dbReference type="Proteomes" id="UP000595362">
    <property type="component" value="Chromosome"/>
</dbReference>
<keyword evidence="2" id="KW-0489">Methyltransferase</keyword>